<protein>
    <submittedName>
        <fullName evidence="2">Uncharacterized protein</fullName>
    </submittedName>
</protein>
<name>A0A6J5QTU8_9CAUD</name>
<keyword evidence="1" id="KW-1133">Transmembrane helix</keyword>
<reference evidence="2" key="1">
    <citation type="submission" date="2020-05" db="EMBL/GenBank/DDBJ databases">
        <authorList>
            <person name="Chiriac C."/>
            <person name="Salcher M."/>
            <person name="Ghai R."/>
            <person name="Kavagutti S V."/>
        </authorList>
    </citation>
    <scope>NUCLEOTIDE SEQUENCE</scope>
</reference>
<accession>A0A6J5QTU8</accession>
<gene>
    <name evidence="2" type="ORF">UFOVP1122_36</name>
</gene>
<organism evidence="2">
    <name type="scientific">uncultured Caudovirales phage</name>
    <dbReference type="NCBI Taxonomy" id="2100421"/>
    <lineage>
        <taxon>Viruses</taxon>
        <taxon>Duplodnaviria</taxon>
        <taxon>Heunggongvirae</taxon>
        <taxon>Uroviricota</taxon>
        <taxon>Caudoviricetes</taxon>
        <taxon>Peduoviridae</taxon>
        <taxon>Maltschvirus</taxon>
        <taxon>Maltschvirus maltsch</taxon>
    </lineage>
</organism>
<sequence length="101" mass="11444">MLWVAVGFACIVSLTFVGMMWRIIRRNRADYAPDELDARIIRHMHHQLVMRAEHGLTPAEITLSMLWRASTGQVVKETRKTFIPDAPDSVTAPESTPRLAS</sequence>
<keyword evidence="1" id="KW-0812">Transmembrane</keyword>
<proteinExistence type="predicted"/>
<dbReference type="EMBL" id="LR797061">
    <property type="protein sequence ID" value="CAB4184831.1"/>
    <property type="molecule type" value="Genomic_DNA"/>
</dbReference>
<keyword evidence="1" id="KW-0472">Membrane</keyword>
<evidence type="ECO:0000313" key="2">
    <source>
        <dbReference type="EMBL" id="CAB4184831.1"/>
    </source>
</evidence>
<feature type="transmembrane region" description="Helical" evidence="1">
    <location>
        <begin position="6"/>
        <end position="24"/>
    </location>
</feature>
<evidence type="ECO:0000256" key="1">
    <source>
        <dbReference type="SAM" id="Phobius"/>
    </source>
</evidence>